<name>A0ABT9R7N2_9ACTN</name>
<dbReference type="Proteomes" id="UP001230426">
    <property type="component" value="Unassembled WGS sequence"/>
</dbReference>
<dbReference type="EMBL" id="JAUSRB010000002">
    <property type="protein sequence ID" value="MDP9864814.1"/>
    <property type="molecule type" value="Genomic_DNA"/>
</dbReference>
<evidence type="ECO:0000313" key="1">
    <source>
        <dbReference type="EMBL" id="MDP9864814.1"/>
    </source>
</evidence>
<dbReference type="Pfam" id="PF19707">
    <property type="entry name" value="DUF6204"/>
    <property type="match status" value="1"/>
</dbReference>
<dbReference type="InterPro" id="IPR045778">
    <property type="entry name" value="DUF6204"/>
</dbReference>
<keyword evidence="2" id="KW-1185">Reference proteome</keyword>
<accession>A0ABT9R7N2</accession>
<reference evidence="1 2" key="1">
    <citation type="submission" date="2023-07" db="EMBL/GenBank/DDBJ databases">
        <title>Sequencing the genomes of 1000 actinobacteria strains.</title>
        <authorList>
            <person name="Klenk H.-P."/>
        </authorList>
    </citation>
    <scope>NUCLEOTIDE SEQUENCE [LARGE SCALE GENOMIC DNA]</scope>
    <source>
        <strain evidence="1 2">DSM 44109</strain>
    </source>
</reference>
<organism evidence="1 2">
    <name type="scientific">Streptosporangium brasiliense</name>
    <dbReference type="NCBI Taxonomy" id="47480"/>
    <lineage>
        <taxon>Bacteria</taxon>
        <taxon>Bacillati</taxon>
        <taxon>Actinomycetota</taxon>
        <taxon>Actinomycetes</taxon>
        <taxon>Streptosporangiales</taxon>
        <taxon>Streptosporangiaceae</taxon>
        <taxon>Streptosporangium</taxon>
    </lineage>
</organism>
<gene>
    <name evidence="1" type="ORF">J2S55_004080</name>
</gene>
<comment type="caution">
    <text evidence="1">The sequence shown here is derived from an EMBL/GenBank/DDBJ whole genome shotgun (WGS) entry which is preliminary data.</text>
</comment>
<sequence>MTRHVFRVIIRGKFDRLGDADRAALLDRLGRADDQDVTGSPFSEEGTFVYDETLSWFTFRCQVSADAAGGEAAAQQEAIALLEAHGYGFRDPRPAMTNMSTIPIRRKGRRVS</sequence>
<proteinExistence type="predicted"/>
<evidence type="ECO:0000313" key="2">
    <source>
        <dbReference type="Proteomes" id="UP001230426"/>
    </source>
</evidence>
<protein>
    <submittedName>
        <fullName evidence="1">Uncharacterized protein</fullName>
    </submittedName>
</protein>
<dbReference type="RefSeq" id="WP_306863295.1">
    <property type="nucleotide sequence ID" value="NZ_JAUSRB010000002.1"/>
</dbReference>